<dbReference type="InterPro" id="IPR029055">
    <property type="entry name" value="Ntn_hydrolases_N"/>
</dbReference>
<dbReference type="EC" id="2.3.2.2" evidence="11"/>
<dbReference type="Gene3D" id="1.10.246.130">
    <property type="match status" value="1"/>
</dbReference>
<dbReference type="PANTHER" id="PTHR43199:SF1">
    <property type="entry name" value="GLUTATHIONE HYDROLASE PROENZYME"/>
    <property type="match status" value="1"/>
</dbReference>
<feature type="chain" id="PRO_5004173296" description="Glutathione hydrolase proenzyme" evidence="12">
    <location>
        <begin position="29"/>
        <end position="579"/>
    </location>
</feature>
<feature type="binding site" evidence="10">
    <location>
        <position position="484"/>
    </location>
    <ligand>
        <name>L-glutamate</name>
        <dbReference type="ChEBI" id="CHEBI:29985"/>
    </ligand>
</feature>
<dbReference type="PRINTS" id="PR01210">
    <property type="entry name" value="GGTRANSPTASE"/>
</dbReference>
<dbReference type="GO" id="GO:0006750">
    <property type="term" value="P:glutathione biosynthetic process"/>
    <property type="evidence" value="ECO:0007669"/>
    <property type="project" value="UniProtKB-KW"/>
</dbReference>
<dbReference type="PROSITE" id="PS00462">
    <property type="entry name" value="G_GLU_TRANSPEPTIDASE"/>
    <property type="match status" value="1"/>
</dbReference>
<dbReference type="GO" id="GO:0036374">
    <property type="term" value="F:glutathione hydrolase activity"/>
    <property type="evidence" value="ECO:0007669"/>
    <property type="project" value="UniProtKB-UniRule"/>
</dbReference>
<feature type="signal peptide" evidence="12">
    <location>
        <begin position="1"/>
        <end position="28"/>
    </location>
</feature>
<comment type="similarity">
    <text evidence="3 11">Belongs to the gamma-glutamyltransferase family.</text>
</comment>
<evidence type="ECO:0000256" key="2">
    <source>
        <dbReference type="ARBA" id="ARBA00001089"/>
    </source>
</evidence>
<dbReference type="PANTHER" id="PTHR43199">
    <property type="entry name" value="GLUTATHIONE HYDROLASE"/>
    <property type="match status" value="1"/>
</dbReference>
<feature type="active site" description="Nucleophile" evidence="9">
    <location>
        <position position="391"/>
    </location>
</feature>
<dbReference type="GO" id="GO:0006751">
    <property type="term" value="P:glutathione catabolic process"/>
    <property type="evidence" value="ECO:0007669"/>
    <property type="project" value="UniProtKB-UniRule"/>
</dbReference>
<accession>Q0HU49</accession>
<comment type="PTM">
    <text evidence="11">Cleaved by autocatalysis into a large and a small subunit.</text>
</comment>
<evidence type="ECO:0000256" key="12">
    <source>
        <dbReference type="SAM" id="SignalP"/>
    </source>
</evidence>
<evidence type="ECO:0000256" key="11">
    <source>
        <dbReference type="RuleBase" id="RU368036"/>
    </source>
</evidence>
<evidence type="ECO:0000256" key="8">
    <source>
        <dbReference type="ARBA" id="ARBA00047417"/>
    </source>
</evidence>
<dbReference type="AlphaFoldDB" id="Q0HU49"/>
<dbReference type="GO" id="GO:0103068">
    <property type="term" value="F:leukotriene C4 gamma-glutamyl transferase activity"/>
    <property type="evidence" value="ECO:0007669"/>
    <property type="project" value="UniProtKB-EC"/>
</dbReference>
<evidence type="ECO:0000256" key="3">
    <source>
        <dbReference type="ARBA" id="ARBA00009381"/>
    </source>
</evidence>
<evidence type="ECO:0000256" key="6">
    <source>
        <dbReference type="ARBA" id="ARBA00023145"/>
    </source>
</evidence>
<dbReference type="MEROPS" id="T03.001"/>
<dbReference type="InterPro" id="IPR043137">
    <property type="entry name" value="GGT_ssub_C"/>
</dbReference>
<feature type="binding site" evidence="10">
    <location>
        <position position="433"/>
    </location>
    <ligand>
        <name>L-glutamate</name>
        <dbReference type="ChEBI" id="CHEBI:29985"/>
    </ligand>
</feature>
<reference evidence="13" key="1">
    <citation type="submission" date="2006-08" db="EMBL/GenBank/DDBJ databases">
        <title>Complete sequence of Chromosome1 of Shewanella sp. MR-7.</title>
        <authorList>
            <consortium name="US DOE Joint Genome Institute"/>
            <person name="Copeland A."/>
            <person name="Lucas S."/>
            <person name="Lapidus A."/>
            <person name="Barry K."/>
            <person name="Detter J.C."/>
            <person name="Glavina del Rio T."/>
            <person name="Hammon N."/>
            <person name="Israni S."/>
            <person name="Dalin E."/>
            <person name="Tice H."/>
            <person name="Pitluck S."/>
            <person name="Kiss H."/>
            <person name="Brettin T."/>
            <person name="Bruce D."/>
            <person name="Han C."/>
            <person name="Tapia R."/>
            <person name="Gilna P."/>
            <person name="Schmutz J."/>
            <person name="Larimer F."/>
            <person name="Land M."/>
            <person name="Hauser L."/>
            <person name="Kyrpides N."/>
            <person name="Mikhailova N."/>
            <person name="Nealson K."/>
            <person name="Konstantinidis K."/>
            <person name="Klappenbach J."/>
            <person name="Tiedje J."/>
            <person name="Richardson P."/>
        </authorList>
    </citation>
    <scope>NUCLEOTIDE SEQUENCE</scope>
    <source>
        <strain evidence="13">MR-7</strain>
    </source>
</reference>
<feature type="binding site" evidence="10">
    <location>
        <begin position="462"/>
        <end position="463"/>
    </location>
    <ligand>
        <name>L-glutamate</name>
        <dbReference type="ChEBI" id="CHEBI:29985"/>
    </ligand>
</feature>
<comment type="catalytic activity">
    <reaction evidence="1 11">
        <text>an S-substituted glutathione + H2O = an S-substituted L-cysteinylglycine + L-glutamate</text>
        <dbReference type="Rhea" id="RHEA:59468"/>
        <dbReference type="ChEBI" id="CHEBI:15377"/>
        <dbReference type="ChEBI" id="CHEBI:29985"/>
        <dbReference type="ChEBI" id="CHEBI:90779"/>
        <dbReference type="ChEBI" id="CHEBI:143103"/>
        <dbReference type="EC" id="3.4.19.13"/>
    </reaction>
</comment>
<dbReference type="InterPro" id="IPR043138">
    <property type="entry name" value="GGT_lsub"/>
</dbReference>
<sequence>MRLAGTFRPLILAIAMALPLLSSPTLHAEEPSIFSQMATAQPVWAKHGMVASQEALASRTGIEILKQGGNAVDAAVAVAFSLAVTLPRAGNIGGGGFMLVHLAKENKTIAIDYREMAPSKAKKDIFLDENGDAVTKLSREHGLAVGVPGTVMGMSLALEKYGTMTMAQVTAPAIKMAQEGISVTPDLAVSLAGLKRRMSQWPSTAAIFYKADGSDYQVDDILKQPELAHSLQLIAEKGTKGFYEGETAEKLVKAVQDAGGIMTLADLQHYKAVEREPVRGQYRGYDVVSMPPPSSGGVHIIEMLNVLQQFPIDQFGHNTAQTIHVMAETMKHAYADRSEYLGDPDFYKVPVKQLTNKDYAQKIASQIALNKTTPSTEIKPGNLAPYESDQTTHFSVVDKWGNAVSNTYTLNFSYGSGLVAKGTGILLNNEMDDFSAKPGTPNGYGLVGGDANAVEGNKRPLSSMSPTIVMKDGKPFLVTGSPGGSRIITTTLQIIMNVIDHGLNIAEASNAARVHHQWLPDELRVESSLNRDTISLLEAKGHKVKVQSAMGSTQSIMVTDQGIFGASDPRHSGSEAVGY</sequence>
<keyword evidence="4 11" id="KW-0808">Transferase</keyword>
<evidence type="ECO:0000256" key="5">
    <source>
        <dbReference type="ARBA" id="ARBA00022801"/>
    </source>
</evidence>
<dbReference type="InterPro" id="IPR051792">
    <property type="entry name" value="GGT_bact"/>
</dbReference>
<dbReference type="InterPro" id="IPR055262">
    <property type="entry name" value="GGT_CS"/>
</dbReference>
<keyword evidence="6 11" id="KW-0865">Zymogen</keyword>
<dbReference type="NCBIfam" id="TIGR00066">
    <property type="entry name" value="g_glut_trans"/>
    <property type="match status" value="1"/>
</dbReference>
<keyword evidence="5 11" id="KW-0378">Hydrolase</keyword>
<evidence type="ECO:0000313" key="13">
    <source>
        <dbReference type="EMBL" id="ABI43356.1"/>
    </source>
</evidence>
<feature type="binding site" evidence="10">
    <location>
        <position position="114"/>
    </location>
    <ligand>
        <name>L-glutamate</name>
        <dbReference type="ChEBI" id="CHEBI:29985"/>
    </ligand>
</feature>
<organism evidence="13">
    <name type="scientific">Shewanella sp. (strain MR-7)</name>
    <dbReference type="NCBI Taxonomy" id="60481"/>
    <lineage>
        <taxon>Bacteria</taxon>
        <taxon>Pseudomonadati</taxon>
        <taxon>Pseudomonadota</taxon>
        <taxon>Gammaproteobacteria</taxon>
        <taxon>Alteromonadales</taxon>
        <taxon>Shewanellaceae</taxon>
        <taxon>Shewanella</taxon>
    </lineage>
</organism>
<dbReference type="UniPathway" id="UPA00204"/>
<dbReference type="Pfam" id="PF01019">
    <property type="entry name" value="G_glu_transpept"/>
    <property type="match status" value="1"/>
</dbReference>
<comment type="pathway">
    <text evidence="11">Sulfur metabolism; glutathione metabolism.</text>
</comment>
<evidence type="ECO:0000256" key="9">
    <source>
        <dbReference type="PIRSR" id="PIRSR600101-1"/>
    </source>
</evidence>
<keyword evidence="12" id="KW-0732">Signal</keyword>
<protein>
    <recommendedName>
        <fullName evidence="11">Glutathione hydrolase proenzyme</fullName>
        <ecNumber evidence="11">2.3.2.2</ecNumber>
        <ecNumber evidence="11">3.4.19.13</ecNumber>
    </recommendedName>
    <component>
        <recommendedName>
            <fullName evidence="11">Glutathione hydrolase large chain</fullName>
        </recommendedName>
    </component>
    <component>
        <recommendedName>
            <fullName evidence="11">Glutathione hydrolase small chain</fullName>
        </recommendedName>
    </component>
</protein>
<gene>
    <name evidence="13" type="ordered locus">Shewmr7_2369</name>
</gene>
<feature type="binding site" evidence="10">
    <location>
        <begin position="409"/>
        <end position="411"/>
    </location>
    <ligand>
        <name>L-glutamate</name>
        <dbReference type="ChEBI" id="CHEBI:29985"/>
    </ligand>
</feature>
<keyword evidence="7 11" id="KW-0012">Acyltransferase</keyword>
<proteinExistence type="inferred from homology"/>
<comment type="catalytic activity">
    <reaction evidence="8 11">
        <text>an N-terminal (5-L-glutamyl)-[peptide] + an alpha-amino acid = 5-L-glutamyl amino acid + an N-terminal L-alpha-aminoacyl-[peptide]</text>
        <dbReference type="Rhea" id="RHEA:23904"/>
        <dbReference type="Rhea" id="RHEA-COMP:9780"/>
        <dbReference type="Rhea" id="RHEA-COMP:9795"/>
        <dbReference type="ChEBI" id="CHEBI:77644"/>
        <dbReference type="ChEBI" id="CHEBI:78597"/>
        <dbReference type="ChEBI" id="CHEBI:78599"/>
        <dbReference type="ChEBI" id="CHEBI:78608"/>
        <dbReference type="EC" id="2.3.2.2"/>
    </reaction>
</comment>
<dbReference type="EC" id="3.4.19.13" evidence="11"/>
<comment type="catalytic activity">
    <reaction evidence="2 11">
        <text>glutathione + H2O = L-cysteinylglycine + L-glutamate</text>
        <dbReference type="Rhea" id="RHEA:28807"/>
        <dbReference type="ChEBI" id="CHEBI:15377"/>
        <dbReference type="ChEBI" id="CHEBI:29985"/>
        <dbReference type="ChEBI" id="CHEBI:57925"/>
        <dbReference type="ChEBI" id="CHEBI:61694"/>
        <dbReference type="EC" id="3.4.19.13"/>
    </reaction>
</comment>
<evidence type="ECO:0000256" key="4">
    <source>
        <dbReference type="ARBA" id="ARBA00022679"/>
    </source>
</evidence>
<dbReference type="KEGG" id="shm:Shewmr7_2369"/>
<dbReference type="FunFam" id="3.60.20.40:FF:000003">
    <property type="entry name" value="Gamma-glutamyltranspeptidase"/>
    <property type="match status" value="1"/>
</dbReference>
<dbReference type="SUPFAM" id="SSF56235">
    <property type="entry name" value="N-terminal nucleophile aminohydrolases (Ntn hydrolases)"/>
    <property type="match status" value="1"/>
</dbReference>
<evidence type="ECO:0000256" key="7">
    <source>
        <dbReference type="ARBA" id="ARBA00023315"/>
    </source>
</evidence>
<evidence type="ECO:0000256" key="1">
    <source>
        <dbReference type="ARBA" id="ARBA00001049"/>
    </source>
</evidence>
<dbReference type="InterPro" id="IPR000101">
    <property type="entry name" value="GGT_peptidase"/>
</dbReference>
<comment type="subunit">
    <text evidence="11">This enzyme consists of two polypeptide chains, which are synthesized in precursor form from a single polypeptide.</text>
</comment>
<keyword evidence="11" id="KW-0317">Glutathione biosynthesis</keyword>
<evidence type="ECO:0000256" key="10">
    <source>
        <dbReference type="PIRSR" id="PIRSR600101-2"/>
    </source>
</evidence>
<name>Q0HU49_SHESR</name>
<dbReference type="EMBL" id="CP000444">
    <property type="protein sequence ID" value="ABI43356.1"/>
    <property type="molecule type" value="Genomic_DNA"/>
</dbReference>
<dbReference type="HOGENOM" id="CLU_014813_0_3_6"/>
<dbReference type="Gene3D" id="3.60.20.40">
    <property type="match status" value="1"/>
</dbReference>